<dbReference type="Pfam" id="PF13515">
    <property type="entry name" value="FUSC_2"/>
    <property type="match status" value="1"/>
</dbReference>
<evidence type="ECO:0000256" key="5">
    <source>
        <dbReference type="SAM" id="Phobius"/>
    </source>
</evidence>
<feature type="transmembrane region" description="Helical" evidence="5">
    <location>
        <begin position="398"/>
        <end position="419"/>
    </location>
</feature>
<dbReference type="OrthoDB" id="1654636at2"/>
<feature type="transmembrane region" description="Helical" evidence="5">
    <location>
        <begin position="21"/>
        <end position="42"/>
    </location>
</feature>
<evidence type="ECO:0000256" key="3">
    <source>
        <dbReference type="ARBA" id="ARBA00022989"/>
    </source>
</evidence>
<feature type="transmembrane region" description="Helical" evidence="5">
    <location>
        <begin position="347"/>
        <end position="367"/>
    </location>
</feature>
<evidence type="ECO:0000313" key="8">
    <source>
        <dbReference type="Proteomes" id="UP000235589"/>
    </source>
</evidence>
<accession>A0A2K9P5G7</accession>
<keyword evidence="2 5" id="KW-0812">Transmembrane</keyword>
<feature type="transmembrane region" description="Helical" evidence="5">
    <location>
        <begin position="468"/>
        <end position="490"/>
    </location>
</feature>
<sequence>MGKDFIIENLKNAGKNIKENFKSYTLDFIFIVLFISVFQTVFGQENNIVGVILTILMASSMMRDLTSTPLKHLVIQSSVLVAMAVSACLVVILNPWIALIINFIMITIILYSFTYEYASNLYFPYILSYLFMIFIGPVTLEQLPKRVLSMLAGALCIMVYQFVKGRKRVVDTTRDSLTVIIDEALVCTQCLIDGAGKPADLEEVRKNLYKLCKMVYERRKRVLCVSDANFAMIDSARGLENLILVLYEMTGPITPDRIEILKKVKEKLKEFRAFVQREVNCLKDMDFSDFAGSNSSVEIEEIFRCVEYIAIHLKRMTDPKRRVKYRRTVLSFAVRLKAALNLSPVRVVYALRVAVLLSAATLIVQLLGLPHGKWLLFTIASVSLPYADDVGKKARQRFTASVIGCVIGMASYALVPSAVGRTALMMFSGYISYYFSGYTGTFACSTIGALGGAVFMNGFGWYDVGSMAVVRIVYIAVGILAAVAANRLILPFRRSAATKQLWKKYENTVKLLTVICESDDADTQLYYSLVIQSHLLEEKLLENAINENWNGIDNMLSECRALVRSAHRKNSFGTLIANNLS</sequence>
<organism evidence="7 8">
    <name type="scientific">Monoglobus pectinilyticus</name>
    <dbReference type="NCBI Taxonomy" id="1981510"/>
    <lineage>
        <taxon>Bacteria</taxon>
        <taxon>Bacillati</taxon>
        <taxon>Bacillota</taxon>
        <taxon>Clostridia</taxon>
        <taxon>Monoglobales</taxon>
        <taxon>Monoglobaceae</taxon>
        <taxon>Monoglobus</taxon>
    </lineage>
</organism>
<proteinExistence type="predicted"/>
<dbReference type="Proteomes" id="UP000235589">
    <property type="component" value="Chromosome"/>
</dbReference>
<name>A0A2K9P5G7_9FIRM</name>
<dbReference type="InterPro" id="IPR049453">
    <property type="entry name" value="Memb_transporter_dom"/>
</dbReference>
<feature type="transmembrane region" description="Helical" evidence="5">
    <location>
        <begin position="146"/>
        <end position="163"/>
    </location>
</feature>
<evidence type="ECO:0000259" key="6">
    <source>
        <dbReference type="Pfam" id="PF13515"/>
    </source>
</evidence>
<evidence type="ECO:0000313" key="7">
    <source>
        <dbReference type="EMBL" id="AUO19998.1"/>
    </source>
</evidence>
<feature type="transmembrane region" description="Helical" evidence="5">
    <location>
        <begin position="99"/>
        <end position="115"/>
    </location>
</feature>
<comment type="subcellular location">
    <subcellularLocation>
        <location evidence="1">Membrane</location>
        <topology evidence="1">Multi-pass membrane protein</topology>
    </subcellularLocation>
</comment>
<reference evidence="7 8" key="1">
    <citation type="submission" date="2017-04" db="EMBL/GenBank/DDBJ databases">
        <title>Monoglobus pectinilyticus 14 draft genome.</title>
        <authorList>
            <person name="Kim C."/>
            <person name="Rosendale D.I."/>
            <person name="Kelly W.J."/>
            <person name="Tannock G.W."/>
            <person name="Patchett M.L."/>
            <person name="Jordens J.Z."/>
        </authorList>
    </citation>
    <scope>NUCLEOTIDE SEQUENCE [LARGE SCALE GENOMIC DNA]</scope>
    <source>
        <strain evidence="7 8">14</strain>
    </source>
</reference>
<feature type="transmembrane region" description="Helical" evidence="5">
    <location>
        <begin position="431"/>
        <end position="456"/>
    </location>
</feature>
<dbReference type="KEGG" id="mpec:B9O19_01849"/>
<protein>
    <recommendedName>
        <fullName evidence="6">Integral membrane bound transporter domain-containing protein</fullName>
    </recommendedName>
</protein>
<dbReference type="GeneID" id="98063229"/>
<feature type="transmembrane region" description="Helical" evidence="5">
    <location>
        <begin position="122"/>
        <end position="140"/>
    </location>
</feature>
<dbReference type="RefSeq" id="WP_102366151.1">
    <property type="nucleotide sequence ID" value="NZ_CP020991.1"/>
</dbReference>
<gene>
    <name evidence="7" type="ORF">B9O19_01849</name>
</gene>
<keyword evidence="4 5" id="KW-0472">Membrane</keyword>
<keyword evidence="8" id="KW-1185">Reference proteome</keyword>
<dbReference type="EMBL" id="CP020991">
    <property type="protein sequence ID" value="AUO19998.1"/>
    <property type="molecule type" value="Genomic_DNA"/>
</dbReference>
<evidence type="ECO:0000256" key="4">
    <source>
        <dbReference type="ARBA" id="ARBA00023136"/>
    </source>
</evidence>
<evidence type="ECO:0000256" key="1">
    <source>
        <dbReference type="ARBA" id="ARBA00004141"/>
    </source>
</evidence>
<dbReference type="AlphaFoldDB" id="A0A2K9P5G7"/>
<dbReference type="GO" id="GO:0016020">
    <property type="term" value="C:membrane"/>
    <property type="evidence" value="ECO:0007669"/>
    <property type="project" value="UniProtKB-SubCell"/>
</dbReference>
<keyword evidence="3 5" id="KW-1133">Transmembrane helix</keyword>
<evidence type="ECO:0000256" key="2">
    <source>
        <dbReference type="ARBA" id="ARBA00022692"/>
    </source>
</evidence>
<feature type="domain" description="Integral membrane bound transporter" evidence="6">
    <location>
        <begin position="360"/>
        <end position="484"/>
    </location>
</feature>